<dbReference type="Proteomes" id="UP000254291">
    <property type="component" value="Unassembled WGS sequence"/>
</dbReference>
<name>A0A379MMH0_9MYCO</name>
<proteinExistence type="predicted"/>
<gene>
    <name evidence="1" type="ORF">NCTC10742_06020</name>
</gene>
<evidence type="ECO:0000313" key="2">
    <source>
        <dbReference type="Proteomes" id="UP000254291"/>
    </source>
</evidence>
<evidence type="ECO:0000313" key="1">
    <source>
        <dbReference type="EMBL" id="SUE32656.1"/>
    </source>
</evidence>
<dbReference type="RefSeq" id="WP_115329265.1">
    <property type="nucleotide sequence ID" value="NZ_JACKST010000120.1"/>
</dbReference>
<reference evidence="1 2" key="1">
    <citation type="submission" date="2018-06" db="EMBL/GenBank/DDBJ databases">
        <authorList>
            <consortium name="Pathogen Informatics"/>
            <person name="Doyle S."/>
        </authorList>
    </citation>
    <scope>NUCLEOTIDE SEQUENCE [LARGE SCALE GENOMIC DNA]</scope>
    <source>
        <strain evidence="1 2">NCTC10742</strain>
    </source>
</reference>
<sequence>MPVQVDATHLSKVITEVRDLAETVRTYGSGADSTIAFGIPAALHVIAARLESEMRSWAQTEGTLARLFDEQRGGKAIRFPELRAVLTYVTPSPVSRDVQLAELRGAGTRLRALAGELDANMKTQSSPKFVELLQEQAAAVMEFADGLG</sequence>
<dbReference type="EMBL" id="UGQM01000007">
    <property type="protein sequence ID" value="SUE32656.1"/>
    <property type="molecule type" value="Genomic_DNA"/>
</dbReference>
<organism evidence="1 2">
    <name type="scientific">Mycolicibacterium gilvum</name>
    <dbReference type="NCBI Taxonomy" id="1804"/>
    <lineage>
        <taxon>Bacteria</taxon>
        <taxon>Bacillati</taxon>
        <taxon>Actinomycetota</taxon>
        <taxon>Actinomycetes</taxon>
        <taxon>Mycobacteriales</taxon>
        <taxon>Mycobacteriaceae</taxon>
        <taxon>Mycolicibacterium</taxon>
    </lineage>
</organism>
<protein>
    <submittedName>
        <fullName evidence="1">Uncharacterized protein</fullName>
    </submittedName>
</protein>
<accession>A0A379MMH0</accession>
<dbReference type="AlphaFoldDB" id="A0A379MMH0"/>